<feature type="transmembrane region" description="Helical" evidence="9">
    <location>
        <begin position="21"/>
        <end position="48"/>
    </location>
</feature>
<gene>
    <name evidence="11" type="ORF">SAMN06265368_3595</name>
</gene>
<comment type="similarity">
    <text evidence="8 9">Belongs to the TRAP transporter small permease family.</text>
</comment>
<organism evidence="11 12">
    <name type="scientific">Cohaesibacter gelatinilyticus</name>
    <dbReference type="NCBI Taxonomy" id="372072"/>
    <lineage>
        <taxon>Bacteria</taxon>
        <taxon>Pseudomonadati</taxon>
        <taxon>Pseudomonadota</taxon>
        <taxon>Alphaproteobacteria</taxon>
        <taxon>Hyphomicrobiales</taxon>
        <taxon>Cohaesibacteraceae</taxon>
    </lineage>
</organism>
<feature type="domain" description="Tripartite ATP-independent periplasmic transporters DctQ component" evidence="10">
    <location>
        <begin position="34"/>
        <end position="158"/>
    </location>
</feature>
<dbReference type="PANTHER" id="PTHR35011:SF2">
    <property type="entry name" value="2,3-DIKETO-L-GULONATE TRAP TRANSPORTER SMALL PERMEASE PROTEIN YIAM"/>
    <property type="match status" value="1"/>
</dbReference>
<keyword evidence="7 9" id="KW-0472">Membrane</keyword>
<dbReference type="PANTHER" id="PTHR35011">
    <property type="entry name" value="2,3-DIKETO-L-GULONATE TRAP TRANSPORTER SMALL PERMEASE PROTEIN YIAM"/>
    <property type="match status" value="1"/>
</dbReference>
<evidence type="ECO:0000256" key="9">
    <source>
        <dbReference type="RuleBase" id="RU369079"/>
    </source>
</evidence>
<feature type="transmembrane region" description="Helical" evidence="9">
    <location>
        <begin position="138"/>
        <end position="161"/>
    </location>
</feature>
<dbReference type="GO" id="GO:0022857">
    <property type="term" value="F:transmembrane transporter activity"/>
    <property type="evidence" value="ECO:0007669"/>
    <property type="project" value="UniProtKB-UniRule"/>
</dbReference>
<dbReference type="Proteomes" id="UP000219439">
    <property type="component" value="Unassembled WGS sequence"/>
</dbReference>
<name>A0A285PKU2_9HYPH</name>
<accession>A0A285PKU2</accession>
<evidence type="ECO:0000259" key="10">
    <source>
        <dbReference type="Pfam" id="PF04290"/>
    </source>
</evidence>
<keyword evidence="2 9" id="KW-0813">Transport</keyword>
<sequence>MSKDLYGFPDRPIKGWSNLSRWLGTCAILLLTGLTMLTSVDVVARYWFNSPVNGAFELTQLMLAALIFVALPLTTAARQHIEVDLLANMLGDWADKATVLFAGLASMLVLLALSWRLAHHTLKLAEDGAVTNSLELPLFPVGIIASLSCLVSAALVLAISLNAMKKG</sequence>
<keyword evidence="5 9" id="KW-0812">Transmembrane</keyword>
<reference evidence="11 12" key="1">
    <citation type="submission" date="2017-09" db="EMBL/GenBank/DDBJ databases">
        <authorList>
            <person name="Ehlers B."/>
            <person name="Leendertz F.H."/>
        </authorList>
    </citation>
    <scope>NUCLEOTIDE SEQUENCE [LARGE SCALE GENOMIC DNA]</scope>
    <source>
        <strain evidence="11 12">DSM 18289</strain>
    </source>
</reference>
<evidence type="ECO:0000256" key="8">
    <source>
        <dbReference type="ARBA" id="ARBA00038436"/>
    </source>
</evidence>
<comment type="subunit">
    <text evidence="9">The complex comprises the extracytoplasmic solute receptor protein and the two transmembrane proteins.</text>
</comment>
<dbReference type="InterPro" id="IPR007387">
    <property type="entry name" value="TRAP_DctQ"/>
</dbReference>
<dbReference type="GO" id="GO:0015740">
    <property type="term" value="P:C4-dicarboxylate transport"/>
    <property type="evidence" value="ECO:0007669"/>
    <property type="project" value="TreeGrafter"/>
</dbReference>
<keyword evidence="6 9" id="KW-1133">Transmembrane helix</keyword>
<dbReference type="InterPro" id="IPR055348">
    <property type="entry name" value="DctQ"/>
</dbReference>
<evidence type="ECO:0000256" key="7">
    <source>
        <dbReference type="ARBA" id="ARBA00023136"/>
    </source>
</evidence>
<evidence type="ECO:0000256" key="3">
    <source>
        <dbReference type="ARBA" id="ARBA00022475"/>
    </source>
</evidence>
<evidence type="ECO:0000256" key="4">
    <source>
        <dbReference type="ARBA" id="ARBA00022519"/>
    </source>
</evidence>
<evidence type="ECO:0000256" key="1">
    <source>
        <dbReference type="ARBA" id="ARBA00004429"/>
    </source>
</evidence>
<dbReference type="RefSeq" id="WP_097154872.1">
    <property type="nucleotide sequence ID" value="NZ_OBEL01000005.1"/>
</dbReference>
<feature type="transmembrane region" description="Helical" evidence="9">
    <location>
        <begin position="60"/>
        <end position="77"/>
    </location>
</feature>
<dbReference type="OrthoDB" id="2877624at2"/>
<evidence type="ECO:0000256" key="2">
    <source>
        <dbReference type="ARBA" id="ARBA00022448"/>
    </source>
</evidence>
<protein>
    <recommendedName>
        <fullName evidence="9">TRAP transporter small permease protein</fullName>
    </recommendedName>
</protein>
<proteinExistence type="inferred from homology"/>
<dbReference type="AlphaFoldDB" id="A0A285PKU2"/>
<dbReference type="Pfam" id="PF04290">
    <property type="entry name" value="DctQ"/>
    <property type="match status" value="1"/>
</dbReference>
<evidence type="ECO:0000256" key="6">
    <source>
        <dbReference type="ARBA" id="ARBA00022989"/>
    </source>
</evidence>
<evidence type="ECO:0000256" key="5">
    <source>
        <dbReference type="ARBA" id="ARBA00022692"/>
    </source>
</evidence>
<dbReference type="GO" id="GO:0005886">
    <property type="term" value="C:plasma membrane"/>
    <property type="evidence" value="ECO:0007669"/>
    <property type="project" value="UniProtKB-SubCell"/>
</dbReference>
<dbReference type="EMBL" id="OBEL01000005">
    <property type="protein sequence ID" value="SNZ20491.1"/>
    <property type="molecule type" value="Genomic_DNA"/>
</dbReference>
<feature type="transmembrane region" description="Helical" evidence="9">
    <location>
        <begin position="98"/>
        <end position="118"/>
    </location>
</feature>
<comment type="subcellular location">
    <subcellularLocation>
        <location evidence="1 9">Cell inner membrane</location>
        <topology evidence="1 9">Multi-pass membrane protein</topology>
    </subcellularLocation>
</comment>
<comment type="function">
    <text evidence="9">Part of the tripartite ATP-independent periplasmic (TRAP) transport system.</text>
</comment>
<evidence type="ECO:0000313" key="11">
    <source>
        <dbReference type="EMBL" id="SNZ20491.1"/>
    </source>
</evidence>
<evidence type="ECO:0000313" key="12">
    <source>
        <dbReference type="Proteomes" id="UP000219439"/>
    </source>
</evidence>
<keyword evidence="12" id="KW-1185">Reference proteome</keyword>
<keyword evidence="3" id="KW-1003">Cell membrane</keyword>
<keyword evidence="4 9" id="KW-0997">Cell inner membrane</keyword>